<feature type="chain" id="PRO_5004109936" description="AB hydrolase-1 domain-containing protein" evidence="1">
    <location>
        <begin position="17"/>
        <end position="375"/>
    </location>
</feature>
<proteinExistence type="predicted"/>
<accession>N1PKY0</accession>
<dbReference type="Pfam" id="PF12697">
    <property type="entry name" value="Abhydrolase_6"/>
    <property type="match status" value="1"/>
</dbReference>
<evidence type="ECO:0000313" key="3">
    <source>
        <dbReference type="EMBL" id="EME41981.1"/>
    </source>
</evidence>
<name>N1PKY0_DOTSN</name>
<gene>
    <name evidence="3" type="ORF">DOTSEDRAFT_72924</name>
</gene>
<evidence type="ECO:0000256" key="1">
    <source>
        <dbReference type="SAM" id="SignalP"/>
    </source>
</evidence>
<evidence type="ECO:0000259" key="2">
    <source>
        <dbReference type="Pfam" id="PF12697"/>
    </source>
</evidence>
<feature type="domain" description="AB hydrolase-1" evidence="2">
    <location>
        <begin position="82"/>
        <end position="355"/>
    </location>
</feature>
<dbReference type="OMA" id="NLHAVKY"/>
<keyword evidence="4" id="KW-1185">Reference proteome</keyword>
<dbReference type="HOGENOM" id="CLU_034763_0_0_1"/>
<dbReference type="SUPFAM" id="SSF53474">
    <property type="entry name" value="alpha/beta-Hydrolases"/>
    <property type="match status" value="1"/>
</dbReference>
<keyword evidence="1" id="KW-0732">Signal</keyword>
<dbReference type="AlphaFoldDB" id="N1PKY0"/>
<dbReference type="EMBL" id="KB446541">
    <property type="protein sequence ID" value="EME41981.1"/>
    <property type="molecule type" value="Genomic_DNA"/>
</dbReference>
<dbReference type="eggNOG" id="ENOG502SI94">
    <property type="taxonomic scope" value="Eukaryota"/>
</dbReference>
<dbReference type="InterPro" id="IPR000073">
    <property type="entry name" value="AB_hydrolase_1"/>
</dbReference>
<dbReference type="InterPro" id="IPR029058">
    <property type="entry name" value="AB_hydrolase_fold"/>
</dbReference>
<dbReference type="Proteomes" id="UP000016933">
    <property type="component" value="Unassembled WGS sequence"/>
</dbReference>
<feature type="signal peptide" evidence="1">
    <location>
        <begin position="1"/>
        <end position="16"/>
    </location>
</feature>
<sequence length="375" mass="40746">MPLIAALLAMALAVAATPFHYPFPQLNCREITIPVNVSAENENLASNSTTPPSTLVTGEYYIRARYCEPAKIVGYRKDTLQLLVHGITYTQNYWSGLAPPGTIPGQDEYSWIKYASDRGYPTLSVDRLCNGLSSRPDGLEKCQLPLEVATMHAIVQAAREGTLPFVGRCFEKIVYVGHSYGSLVANGLAVQHPKDADAYVLSGFSLKVVQGGAPVSTLAKLSTASSALPFRFGFLHEDPNYVVATSQQGVAELFYYGDYDPAVLQFDYDTRGTVTNGESETTPLGQYTAPEYTGAVFVLNGNEDGIFCEQHPAAEGTAGSANCSNGFSSGVHDAYPKARCFDYYNTPNTGHCLNTHRTAQQSFKVTHDWLAREGF</sequence>
<dbReference type="OrthoDB" id="190201at2759"/>
<protein>
    <recommendedName>
        <fullName evidence="2">AB hydrolase-1 domain-containing protein</fullName>
    </recommendedName>
</protein>
<evidence type="ECO:0000313" key="4">
    <source>
        <dbReference type="Proteomes" id="UP000016933"/>
    </source>
</evidence>
<reference evidence="3 4" key="2">
    <citation type="journal article" date="2012" name="PLoS Pathog.">
        <title>Diverse lifestyles and strategies of plant pathogenesis encoded in the genomes of eighteen Dothideomycetes fungi.</title>
        <authorList>
            <person name="Ohm R.A."/>
            <person name="Feau N."/>
            <person name="Henrissat B."/>
            <person name="Schoch C.L."/>
            <person name="Horwitz B.A."/>
            <person name="Barry K.W."/>
            <person name="Condon B.J."/>
            <person name="Copeland A.C."/>
            <person name="Dhillon B."/>
            <person name="Glaser F."/>
            <person name="Hesse C.N."/>
            <person name="Kosti I."/>
            <person name="LaButti K."/>
            <person name="Lindquist E.A."/>
            <person name="Lucas S."/>
            <person name="Salamov A.A."/>
            <person name="Bradshaw R.E."/>
            <person name="Ciuffetti L."/>
            <person name="Hamelin R.C."/>
            <person name="Kema G.H.J."/>
            <person name="Lawrence C."/>
            <person name="Scott J.A."/>
            <person name="Spatafora J.W."/>
            <person name="Turgeon B.G."/>
            <person name="de Wit P.J.G.M."/>
            <person name="Zhong S."/>
            <person name="Goodwin S.B."/>
            <person name="Grigoriev I.V."/>
        </authorList>
    </citation>
    <scope>NUCLEOTIDE SEQUENCE [LARGE SCALE GENOMIC DNA]</scope>
    <source>
        <strain evidence="4">NZE10 / CBS 128990</strain>
    </source>
</reference>
<reference evidence="4" key="1">
    <citation type="journal article" date="2012" name="PLoS Genet.">
        <title>The genomes of the fungal plant pathogens Cladosporium fulvum and Dothistroma septosporum reveal adaptation to different hosts and lifestyles but also signatures of common ancestry.</title>
        <authorList>
            <person name="de Wit P.J.G.M."/>
            <person name="van der Burgt A."/>
            <person name="Oekmen B."/>
            <person name="Stergiopoulos I."/>
            <person name="Abd-Elsalam K.A."/>
            <person name="Aerts A.L."/>
            <person name="Bahkali A.H."/>
            <person name="Beenen H.G."/>
            <person name="Chettri P."/>
            <person name="Cox M.P."/>
            <person name="Datema E."/>
            <person name="de Vries R.P."/>
            <person name="Dhillon B."/>
            <person name="Ganley A.R."/>
            <person name="Griffiths S.A."/>
            <person name="Guo Y."/>
            <person name="Hamelin R.C."/>
            <person name="Henrissat B."/>
            <person name="Kabir M.S."/>
            <person name="Jashni M.K."/>
            <person name="Kema G."/>
            <person name="Klaubauf S."/>
            <person name="Lapidus A."/>
            <person name="Levasseur A."/>
            <person name="Lindquist E."/>
            <person name="Mehrabi R."/>
            <person name="Ohm R.A."/>
            <person name="Owen T.J."/>
            <person name="Salamov A."/>
            <person name="Schwelm A."/>
            <person name="Schijlen E."/>
            <person name="Sun H."/>
            <person name="van den Burg H.A."/>
            <person name="van Ham R.C.H.J."/>
            <person name="Zhang S."/>
            <person name="Goodwin S.B."/>
            <person name="Grigoriev I.V."/>
            <person name="Collemare J."/>
            <person name="Bradshaw R.E."/>
        </authorList>
    </citation>
    <scope>NUCLEOTIDE SEQUENCE [LARGE SCALE GENOMIC DNA]</scope>
    <source>
        <strain evidence="4">NZE10 / CBS 128990</strain>
    </source>
</reference>
<organism evidence="3 4">
    <name type="scientific">Dothistroma septosporum (strain NZE10 / CBS 128990)</name>
    <name type="common">Red band needle blight fungus</name>
    <name type="synonym">Mycosphaerella pini</name>
    <dbReference type="NCBI Taxonomy" id="675120"/>
    <lineage>
        <taxon>Eukaryota</taxon>
        <taxon>Fungi</taxon>
        <taxon>Dikarya</taxon>
        <taxon>Ascomycota</taxon>
        <taxon>Pezizomycotina</taxon>
        <taxon>Dothideomycetes</taxon>
        <taxon>Dothideomycetidae</taxon>
        <taxon>Mycosphaerellales</taxon>
        <taxon>Mycosphaerellaceae</taxon>
        <taxon>Dothistroma</taxon>
    </lineage>
</organism>
<dbReference type="Gene3D" id="3.40.50.1820">
    <property type="entry name" value="alpha/beta hydrolase"/>
    <property type="match status" value="1"/>
</dbReference>